<dbReference type="eggNOG" id="ENOG502QW2A">
    <property type="taxonomic scope" value="Eukaryota"/>
</dbReference>
<dbReference type="SUPFAM" id="SSF75005">
    <property type="entry name" value="Arabinanase/levansucrase/invertase"/>
    <property type="match status" value="1"/>
</dbReference>
<keyword evidence="3 7" id="KW-0378">Hydrolase</keyword>
<dbReference type="InterPro" id="IPR008979">
    <property type="entry name" value="Galactose-bd-like_sf"/>
</dbReference>
<keyword evidence="2 8" id="KW-0732">Signal</keyword>
<dbReference type="PANTHER" id="PTHR22925:SF3">
    <property type="entry name" value="GLYCOSYL HYDROLASE FAMILY PROTEIN 43"/>
    <property type="match status" value="1"/>
</dbReference>
<dbReference type="SUPFAM" id="SSF49785">
    <property type="entry name" value="Galactose-binding domain-like"/>
    <property type="match status" value="1"/>
</dbReference>
<dbReference type="OrthoDB" id="9970295at2759"/>
<dbReference type="VEuPathDB" id="FungiDB:ACLA_043260"/>
<dbReference type="CDD" id="cd04081">
    <property type="entry name" value="CBM35_galactosidase-like"/>
    <property type="match status" value="1"/>
</dbReference>
<evidence type="ECO:0000256" key="4">
    <source>
        <dbReference type="ARBA" id="ARBA00023277"/>
    </source>
</evidence>
<dbReference type="Gene3D" id="2.115.10.20">
    <property type="entry name" value="Glycosyl hydrolase domain, family 43"/>
    <property type="match status" value="1"/>
</dbReference>
<dbReference type="CDD" id="cd18821">
    <property type="entry name" value="GH43_Pc3Gal43A-like"/>
    <property type="match status" value="1"/>
</dbReference>
<evidence type="ECO:0000256" key="1">
    <source>
        <dbReference type="ARBA" id="ARBA00009865"/>
    </source>
</evidence>
<proteinExistence type="inferred from homology"/>
<dbReference type="STRING" id="344612.A1C8H1"/>
<dbReference type="OMA" id="YASQTTF"/>
<evidence type="ECO:0000256" key="3">
    <source>
        <dbReference type="ARBA" id="ARBA00022801"/>
    </source>
</evidence>
<dbReference type="InterPro" id="IPR023296">
    <property type="entry name" value="Glyco_hydro_beta-prop_sf"/>
</dbReference>
<evidence type="ECO:0000256" key="7">
    <source>
        <dbReference type="RuleBase" id="RU361187"/>
    </source>
</evidence>
<organism evidence="9 10">
    <name type="scientific">Aspergillus clavatus (strain ATCC 1007 / CBS 513.65 / DSM 816 / NCTC 3887 / NRRL 1 / QM 1276 / 107)</name>
    <dbReference type="NCBI Taxonomy" id="344612"/>
    <lineage>
        <taxon>Eukaryota</taxon>
        <taxon>Fungi</taxon>
        <taxon>Dikarya</taxon>
        <taxon>Ascomycota</taxon>
        <taxon>Pezizomycotina</taxon>
        <taxon>Eurotiomycetes</taxon>
        <taxon>Eurotiomycetidae</taxon>
        <taxon>Eurotiales</taxon>
        <taxon>Aspergillaceae</taxon>
        <taxon>Aspergillus</taxon>
        <taxon>Aspergillus subgen. Fumigati</taxon>
    </lineage>
</organism>
<sequence length="446" mass="48298">MLLINRLISILALAQATVASLQIVPGATWTADGTNQHIQAHGGGIIEVDSTYYWIGENKLDGSAFQSINCYSSTNLVEWTFVSELLSRQGSGDLGPNRVVERPKVIYNEATSTYVMWMHIDDSSYKEAKTGVATSFSVCGQYNYLGSFRPLGQQSRDIGLFKDDDSSAYLLTEDRPNGLRINRLTDDYTNLDSTIYLFPEHIEAPAMYKQDGVYFLFGSQLTATNDNKYTTATDLQGTWSSWANFAPSGTHTYDSQTNFIFGVGNSVVYMGDRWKSSNLMASTYIWLPLTIQGTQASLQNPGSWILPLDGTWSAGGATTTIEAESSNNILSNGAKTVSCSGCSGRKSVGWIGGSGNGTLKIRGVAGASSMTTIRVQFENGDSAQRYVTVSVNGESQILAFLPSQDGNTPASSALHVRLQVGSNTITFSGYQGQYGPDIDRLVVPNS</sequence>
<evidence type="ECO:0000313" key="10">
    <source>
        <dbReference type="Proteomes" id="UP000006701"/>
    </source>
</evidence>
<gene>
    <name evidence="9" type="ORF">ACLA_043260</name>
</gene>
<keyword evidence="6" id="KW-0624">Polysaccharide degradation</keyword>
<dbReference type="PANTHER" id="PTHR22925">
    <property type="entry name" value="GLYCOSYL HYDROLASE 43 FAMILY MEMBER"/>
    <property type="match status" value="1"/>
</dbReference>
<dbReference type="AlphaFoldDB" id="A1C8H1"/>
<evidence type="ECO:0000256" key="6">
    <source>
        <dbReference type="ARBA" id="ARBA00023326"/>
    </source>
</evidence>
<dbReference type="GeneID" id="4707402"/>
<protein>
    <submittedName>
        <fullName evidence="9">Glycosyl hydrolase family 43 protein</fullName>
    </submittedName>
</protein>
<evidence type="ECO:0000256" key="8">
    <source>
        <dbReference type="SAM" id="SignalP"/>
    </source>
</evidence>
<dbReference type="HOGENOM" id="CLU_016116_1_1_1"/>
<keyword evidence="4" id="KW-0119">Carbohydrate metabolism</keyword>
<dbReference type="InterPro" id="IPR006710">
    <property type="entry name" value="Glyco_hydro_43"/>
</dbReference>
<accession>A1C8H1</accession>
<dbReference type="GO" id="GO:0000272">
    <property type="term" value="P:polysaccharide catabolic process"/>
    <property type="evidence" value="ECO:0007669"/>
    <property type="project" value="UniProtKB-KW"/>
</dbReference>
<dbReference type="KEGG" id="act:ACLA_043260"/>
<keyword evidence="10" id="KW-1185">Reference proteome</keyword>
<feature type="chain" id="PRO_5002632993" evidence="8">
    <location>
        <begin position="17"/>
        <end position="446"/>
    </location>
</feature>
<reference evidence="9 10" key="1">
    <citation type="journal article" date="2008" name="PLoS Genet.">
        <title>Genomic islands in the pathogenic filamentous fungus Aspergillus fumigatus.</title>
        <authorList>
            <person name="Fedorova N.D."/>
            <person name="Khaldi N."/>
            <person name="Joardar V.S."/>
            <person name="Maiti R."/>
            <person name="Amedeo P."/>
            <person name="Anderson M.J."/>
            <person name="Crabtree J."/>
            <person name="Silva J.C."/>
            <person name="Badger J.H."/>
            <person name="Albarraq A."/>
            <person name="Angiuoli S."/>
            <person name="Bussey H."/>
            <person name="Bowyer P."/>
            <person name="Cotty P.J."/>
            <person name="Dyer P.S."/>
            <person name="Egan A."/>
            <person name="Galens K."/>
            <person name="Fraser-Liggett C.M."/>
            <person name="Haas B.J."/>
            <person name="Inman J.M."/>
            <person name="Kent R."/>
            <person name="Lemieux S."/>
            <person name="Malavazi I."/>
            <person name="Orvis J."/>
            <person name="Roemer T."/>
            <person name="Ronning C.M."/>
            <person name="Sundaram J.P."/>
            <person name="Sutton G."/>
            <person name="Turner G."/>
            <person name="Venter J.C."/>
            <person name="White O.R."/>
            <person name="Whitty B.R."/>
            <person name="Youngman P."/>
            <person name="Wolfe K.H."/>
            <person name="Goldman G.H."/>
            <person name="Wortman J.R."/>
            <person name="Jiang B."/>
            <person name="Denning D.W."/>
            <person name="Nierman W.C."/>
        </authorList>
    </citation>
    <scope>NUCLEOTIDE SEQUENCE [LARGE SCALE GENOMIC DNA]</scope>
    <source>
        <strain evidence="10">ATCC 1007 / CBS 513.65 / DSM 816 / NCTC 3887 / NRRL 1</strain>
    </source>
</reference>
<dbReference type="EMBL" id="DS027046">
    <property type="protein sequence ID" value="EAW13608.1"/>
    <property type="molecule type" value="Genomic_DNA"/>
</dbReference>
<dbReference type="Proteomes" id="UP000006701">
    <property type="component" value="Unassembled WGS sequence"/>
</dbReference>
<keyword evidence="5 7" id="KW-0326">Glycosidase</keyword>
<name>A1C8H1_ASPCL</name>
<evidence type="ECO:0000313" key="9">
    <source>
        <dbReference type="EMBL" id="EAW13608.1"/>
    </source>
</evidence>
<feature type="signal peptide" evidence="8">
    <location>
        <begin position="1"/>
        <end position="16"/>
    </location>
</feature>
<evidence type="ECO:0000256" key="2">
    <source>
        <dbReference type="ARBA" id="ARBA00022729"/>
    </source>
</evidence>
<dbReference type="RefSeq" id="XP_001275034.1">
    <property type="nucleotide sequence ID" value="XM_001275033.1"/>
</dbReference>
<evidence type="ECO:0000256" key="5">
    <source>
        <dbReference type="ARBA" id="ARBA00023295"/>
    </source>
</evidence>
<dbReference type="Pfam" id="PF04616">
    <property type="entry name" value="Glyco_hydro_43"/>
    <property type="match status" value="1"/>
</dbReference>
<comment type="similarity">
    <text evidence="1 7">Belongs to the glycosyl hydrolase 43 family.</text>
</comment>
<dbReference type="Gene3D" id="2.60.120.260">
    <property type="entry name" value="Galactose-binding domain-like"/>
    <property type="match status" value="1"/>
</dbReference>
<dbReference type="GO" id="GO:0004553">
    <property type="term" value="F:hydrolase activity, hydrolyzing O-glycosyl compounds"/>
    <property type="evidence" value="ECO:0007669"/>
    <property type="project" value="InterPro"/>
</dbReference>